<gene>
    <name evidence="1" type="ORF">G443_001544</name>
</gene>
<dbReference type="Proteomes" id="UP000791080">
    <property type="component" value="Unassembled WGS sequence"/>
</dbReference>
<proteinExistence type="predicted"/>
<accession>A0ABT1JGF4</accession>
<reference evidence="1 2" key="1">
    <citation type="submission" date="2013-07" db="EMBL/GenBank/DDBJ databases">
        <authorList>
            <consortium name="DOE Joint Genome Institute"/>
            <person name="Reeve W."/>
            <person name="Huntemann M."/>
            <person name="Han J."/>
            <person name="Chen A."/>
            <person name="Kyrpides N."/>
            <person name="Mavromatis K."/>
            <person name="Markowitz V."/>
            <person name="Palaniappan K."/>
            <person name="Ivanova N."/>
            <person name="Schaumberg A."/>
            <person name="Pati A."/>
            <person name="Liolios K."/>
            <person name="Nordberg H.P."/>
            <person name="Cantor M.N."/>
            <person name="Hua S.X."/>
            <person name="Woyke T."/>
        </authorList>
    </citation>
    <scope>NUCLEOTIDE SEQUENCE [LARGE SCALE GENOMIC DNA]</scope>
    <source>
        <strain evidence="1 2">DSM 43889</strain>
    </source>
</reference>
<keyword evidence="2" id="KW-1185">Reference proteome</keyword>
<comment type="caution">
    <text evidence="1">The sequence shown here is derived from an EMBL/GenBank/DDBJ whole genome shotgun (WGS) entry which is preliminary data.</text>
</comment>
<evidence type="ECO:0000313" key="2">
    <source>
        <dbReference type="Proteomes" id="UP000791080"/>
    </source>
</evidence>
<protein>
    <submittedName>
        <fullName evidence="1">Uncharacterized protein</fullName>
    </submittedName>
</protein>
<organism evidence="1 2">
    <name type="scientific">Actinoalloteichus caeruleus DSM 43889</name>
    <dbReference type="NCBI Taxonomy" id="1120930"/>
    <lineage>
        <taxon>Bacteria</taxon>
        <taxon>Bacillati</taxon>
        <taxon>Actinomycetota</taxon>
        <taxon>Actinomycetes</taxon>
        <taxon>Pseudonocardiales</taxon>
        <taxon>Pseudonocardiaceae</taxon>
        <taxon>Actinoalloteichus</taxon>
        <taxon>Actinoalloteichus cyanogriseus</taxon>
    </lineage>
</organism>
<sequence length="93" mass="10576">MHCRDCCLRLSLTKGRTLPRHYDYSAGFISWARERECDGSGTTQFVHDRDLARCRRPRSGHRCPKCGRGRITLNKNGKYPVHTAPDGSRCDGP</sequence>
<dbReference type="EMBL" id="AUBJ02000001">
    <property type="protein sequence ID" value="MCP2331274.1"/>
    <property type="molecule type" value="Genomic_DNA"/>
</dbReference>
<name>A0ABT1JGF4_ACTCY</name>
<reference evidence="1 2" key="2">
    <citation type="submission" date="2022-06" db="EMBL/GenBank/DDBJ databases">
        <title>Genomic Encyclopedia of Type Strains, Phase I: the one thousand microbial genomes (KMG-I) project.</title>
        <authorList>
            <person name="Kyrpides N."/>
        </authorList>
    </citation>
    <scope>NUCLEOTIDE SEQUENCE [LARGE SCALE GENOMIC DNA]</scope>
    <source>
        <strain evidence="1 2">DSM 43889</strain>
    </source>
</reference>
<evidence type="ECO:0000313" key="1">
    <source>
        <dbReference type="EMBL" id="MCP2331274.1"/>
    </source>
</evidence>